<evidence type="ECO:0000256" key="16">
    <source>
        <dbReference type="RuleBase" id="RU367101"/>
    </source>
</evidence>
<organism evidence="20 21">
    <name type="scientific">Pyricularia oryzae</name>
    <name type="common">Rice blast fungus</name>
    <name type="synonym">Magnaporthe oryzae</name>
    <dbReference type="NCBI Taxonomy" id="318829"/>
    <lineage>
        <taxon>Eukaryota</taxon>
        <taxon>Fungi</taxon>
        <taxon>Dikarya</taxon>
        <taxon>Ascomycota</taxon>
        <taxon>Pezizomycotina</taxon>
        <taxon>Sordariomycetes</taxon>
        <taxon>Sordariomycetidae</taxon>
        <taxon>Magnaporthales</taxon>
        <taxon>Pyriculariaceae</taxon>
        <taxon>Pyricularia</taxon>
    </lineage>
</organism>
<evidence type="ECO:0000256" key="8">
    <source>
        <dbReference type="ARBA" id="ARBA00022737"/>
    </source>
</evidence>
<keyword evidence="7 16" id="KW-0747">Spliceosome</keyword>
<evidence type="ECO:0000256" key="12">
    <source>
        <dbReference type="ARBA" id="ARBA00023187"/>
    </source>
</evidence>
<comment type="subcellular location">
    <subcellularLocation>
        <location evidence="1 16">Nucleus</location>
    </subcellularLocation>
</comment>
<dbReference type="GO" id="GO:0000974">
    <property type="term" value="C:Prp19 complex"/>
    <property type="evidence" value="ECO:0007669"/>
    <property type="project" value="UniProtKB-UniRule"/>
</dbReference>
<comment type="similarity">
    <text evidence="3 16">Belongs to the WD repeat PRP19 family.</text>
</comment>
<keyword evidence="5 16" id="KW-0507">mRNA processing</keyword>
<dbReference type="SUPFAM" id="SSF57850">
    <property type="entry name" value="RING/U-box"/>
    <property type="match status" value="1"/>
</dbReference>
<evidence type="ECO:0000259" key="19">
    <source>
        <dbReference type="PROSITE" id="PS51698"/>
    </source>
</evidence>
<evidence type="ECO:0000256" key="11">
    <source>
        <dbReference type="ARBA" id="ARBA00023110"/>
    </source>
</evidence>
<feature type="domain" description="U-box" evidence="19">
    <location>
        <begin position="1"/>
        <end position="70"/>
    </location>
</feature>
<dbReference type="GO" id="GO:0061630">
    <property type="term" value="F:ubiquitin protein ligase activity"/>
    <property type="evidence" value="ECO:0007669"/>
    <property type="project" value="UniProtKB-UniRule"/>
</dbReference>
<dbReference type="AlphaFoldDB" id="A0A4V1C6U7"/>
<dbReference type="InterPro" id="IPR036322">
    <property type="entry name" value="WD40_repeat_dom_sf"/>
</dbReference>
<comment type="catalytic activity">
    <reaction evidence="16">
        <text>S-ubiquitinyl-[E2 ubiquitin-conjugating enzyme]-L-cysteine + [acceptor protein]-L-lysine = [E2 ubiquitin-conjugating enzyme]-L-cysteine + N(6)-ubiquitinyl-[acceptor protein]-L-lysine.</text>
        <dbReference type="EC" id="2.3.2.27"/>
    </reaction>
</comment>
<dbReference type="GO" id="GO:0070534">
    <property type="term" value="P:protein K63-linked ubiquitination"/>
    <property type="evidence" value="ECO:0007669"/>
    <property type="project" value="UniProtKB-UniRule"/>
</dbReference>
<evidence type="ECO:0000256" key="13">
    <source>
        <dbReference type="ARBA" id="ARBA00023204"/>
    </source>
</evidence>
<evidence type="ECO:0000256" key="3">
    <source>
        <dbReference type="ARBA" id="ARBA00006388"/>
    </source>
</evidence>
<name>A0A4V1C6U7_PYROR</name>
<dbReference type="EC" id="2.3.2.27" evidence="16"/>
<dbReference type="InterPro" id="IPR055340">
    <property type="entry name" value="RING-Ubox_PRP19"/>
</dbReference>
<dbReference type="EMBL" id="CP034207">
    <property type="protein sequence ID" value="QBZ61128.1"/>
    <property type="molecule type" value="Genomic_DNA"/>
</dbReference>
<evidence type="ECO:0000256" key="5">
    <source>
        <dbReference type="ARBA" id="ARBA00022664"/>
    </source>
</evidence>
<dbReference type="FunFam" id="3.30.40.10:FF:000027">
    <property type="entry name" value="Pre-mRNA-processing factor 19, putative"/>
    <property type="match status" value="1"/>
</dbReference>
<keyword evidence="10 16" id="KW-0833">Ubl conjugation pathway</keyword>
<dbReference type="SMART" id="SM00504">
    <property type="entry name" value="Ubox"/>
    <property type="match status" value="1"/>
</dbReference>
<keyword evidence="14 16" id="KW-0539">Nucleus</keyword>
<dbReference type="InterPro" id="IPR038959">
    <property type="entry name" value="Prp19"/>
</dbReference>
<dbReference type="Pfam" id="PF12894">
    <property type="entry name" value="ANAPC4_WD40"/>
    <property type="match status" value="1"/>
</dbReference>
<keyword evidence="11" id="KW-0413">Isomerase</keyword>
<comment type="pathway">
    <text evidence="2 16">Protein modification; protein ubiquitination.</text>
</comment>
<keyword evidence="17" id="KW-0175">Coiled coil</keyword>
<comment type="function">
    <text evidence="16">Ubiquitin-protein ligase which is mainly involved pre-mRNA splicing and DNA repair. Required for pre-mRNA splicing as component of the spliceosome.</text>
</comment>
<dbReference type="InterPro" id="IPR024977">
    <property type="entry name" value="Apc4-like_WD40_dom"/>
</dbReference>
<dbReference type="InterPro" id="IPR013083">
    <property type="entry name" value="Znf_RING/FYVE/PHD"/>
</dbReference>
<keyword evidence="11" id="KW-0697">Rotamase</keyword>
<evidence type="ECO:0000256" key="15">
    <source>
        <dbReference type="PROSITE-ProRule" id="PRU00221"/>
    </source>
</evidence>
<comment type="subunit">
    <text evidence="16">Homotetramer.</text>
</comment>
<evidence type="ECO:0000256" key="7">
    <source>
        <dbReference type="ARBA" id="ARBA00022728"/>
    </source>
</evidence>
<evidence type="ECO:0000256" key="4">
    <source>
        <dbReference type="ARBA" id="ARBA00022574"/>
    </source>
</evidence>
<protein>
    <recommendedName>
        <fullName evidence="16">Pre-mRNA-processing factor 19</fullName>
        <ecNumber evidence="16">2.3.2.27</ecNumber>
    </recommendedName>
</protein>
<accession>A0A4V1C6U7</accession>
<sequence length="494" mass="51753">MLCSISGEAPQEPVVSTKSGNVYEKRLIEKYIDEHGKEPGSDTDLDKEDLLPIQTSRVVRPRPAALTSIPALLSTFQNEWDSLALETYNLQQQLQRTREELANALYQHDAAIRVIARLTKERNEARDALAKVTVSAPAPAAANAGDSAMAIDSELPQDVAEHVDETAQMLSKSRKKRPTPPTWASPEDISSLEKVASDSLHPLTQATSLGVDGGYAAVGGFSGDLAIYSLEAAKLERTLNVGEPVTAVLWSGTKVILGTTKGAVKVYDSGSEVASFSEHAGGVTGLAIHPGSDIVASVGADRGVVLYQLSTLKKVFQTRTDASLTMCAFHPDGALVAAGTTSGDIKLFHTKTLEEAASFPLGAPVQAVAFSENGYWFAAVAKAQTAVTIMDLRKSGDAAKVKTLDVGTGVLAALAWDYTGRFLAAAGASGVAVQGYNKSSKAWTSLLQKGDAAGAVALAWGPDAKKLVAIKPDGVLEMLGVPSAAEEEAPAAEA</sequence>
<dbReference type="PANTHER" id="PTHR43995:SF1">
    <property type="entry name" value="PRE-MRNA-PROCESSING FACTOR 19"/>
    <property type="match status" value="1"/>
</dbReference>
<feature type="repeat" description="WD" evidence="15">
    <location>
        <begin position="276"/>
        <end position="317"/>
    </location>
</feature>
<keyword evidence="6 16" id="KW-0808">Transferase</keyword>
<evidence type="ECO:0000256" key="9">
    <source>
        <dbReference type="ARBA" id="ARBA00022763"/>
    </source>
</evidence>
<dbReference type="Pfam" id="PF08606">
    <property type="entry name" value="Prp19"/>
    <property type="match status" value="1"/>
</dbReference>
<dbReference type="InterPro" id="IPR015943">
    <property type="entry name" value="WD40/YVTN_repeat-like_dom_sf"/>
</dbReference>
<dbReference type="GO" id="GO:0071006">
    <property type="term" value="C:U2-type catalytic step 1 spliceosome"/>
    <property type="evidence" value="ECO:0007669"/>
    <property type="project" value="TreeGrafter"/>
</dbReference>
<feature type="region of interest" description="Disordered" evidence="18">
    <location>
        <begin position="166"/>
        <end position="189"/>
    </location>
</feature>
<evidence type="ECO:0000313" key="20">
    <source>
        <dbReference type="EMBL" id="QBZ61128.1"/>
    </source>
</evidence>
<dbReference type="UniPathway" id="UPA00143"/>
<dbReference type="SMART" id="SM00320">
    <property type="entry name" value="WD40"/>
    <property type="match status" value="5"/>
</dbReference>
<proteinExistence type="inferred from homology"/>
<keyword evidence="4 15" id="KW-0853">WD repeat</keyword>
<evidence type="ECO:0000256" key="1">
    <source>
        <dbReference type="ARBA" id="ARBA00004123"/>
    </source>
</evidence>
<dbReference type="InterPro" id="IPR013915">
    <property type="entry name" value="Prp19_cc"/>
</dbReference>
<evidence type="ECO:0000313" key="21">
    <source>
        <dbReference type="Proteomes" id="UP000294847"/>
    </source>
</evidence>
<dbReference type="Gene3D" id="2.130.10.10">
    <property type="entry name" value="YVTN repeat-like/Quinoprotein amine dehydrogenase"/>
    <property type="match status" value="2"/>
</dbReference>
<dbReference type="SUPFAM" id="SSF50978">
    <property type="entry name" value="WD40 repeat-like"/>
    <property type="match status" value="1"/>
</dbReference>
<reference evidence="20 21" key="1">
    <citation type="journal article" date="2019" name="Mol. Biol. Evol.">
        <title>Blast fungal genomes show frequent chromosomal changes, gene gains and losses, and effector gene turnover.</title>
        <authorList>
            <person name="Gomez Luciano L.B."/>
            <person name="Jason Tsai I."/>
            <person name="Chuma I."/>
            <person name="Tosa Y."/>
            <person name="Chen Y.H."/>
            <person name="Li J.Y."/>
            <person name="Li M.Y."/>
            <person name="Jade Lu M.Y."/>
            <person name="Nakayashiki H."/>
            <person name="Li W.H."/>
        </authorList>
    </citation>
    <scope>NUCLEOTIDE SEQUENCE [LARGE SCALE GENOMIC DNA]</scope>
    <source>
        <strain evidence="20">MZ5-1-6</strain>
    </source>
</reference>
<dbReference type="CDD" id="cd16656">
    <property type="entry name" value="RING-Ubox_PRP19"/>
    <property type="match status" value="1"/>
</dbReference>
<dbReference type="InterPro" id="IPR001680">
    <property type="entry name" value="WD40_rpt"/>
</dbReference>
<dbReference type="GO" id="GO:0006281">
    <property type="term" value="P:DNA repair"/>
    <property type="evidence" value="ECO:0007669"/>
    <property type="project" value="UniProtKB-KW"/>
</dbReference>
<dbReference type="PROSITE" id="PS51698">
    <property type="entry name" value="U_BOX"/>
    <property type="match status" value="1"/>
</dbReference>
<gene>
    <name evidence="20" type="ORF">PoMZ_08074</name>
</gene>
<dbReference type="InterPro" id="IPR003613">
    <property type="entry name" value="Ubox_domain"/>
</dbReference>
<feature type="coiled-coil region" evidence="17">
    <location>
        <begin position="108"/>
        <end position="135"/>
    </location>
</feature>
<dbReference type="GO" id="GO:0003755">
    <property type="term" value="F:peptidyl-prolyl cis-trans isomerase activity"/>
    <property type="evidence" value="ECO:0007669"/>
    <property type="project" value="UniProtKB-KW"/>
</dbReference>
<dbReference type="GO" id="GO:0000398">
    <property type="term" value="P:mRNA splicing, via spliceosome"/>
    <property type="evidence" value="ECO:0007669"/>
    <property type="project" value="InterPro"/>
</dbReference>
<dbReference type="GO" id="GO:0005737">
    <property type="term" value="C:cytoplasm"/>
    <property type="evidence" value="ECO:0007669"/>
    <property type="project" value="TreeGrafter"/>
</dbReference>
<evidence type="ECO:0000256" key="17">
    <source>
        <dbReference type="SAM" id="Coils"/>
    </source>
</evidence>
<keyword evidence="13 16" id="KW-0234">DNA repair</keyword>
<evidence type="ECO:0000256" key="2">
    <source>
        <dbReference type="ARBA" id="ARBA00004906"/>
    </source>
</evidence>
<dbReference type="PROSITE" id="PS50082">
    <property type="entry name" value="WD_REPEATS_2"/>
    <property type="match status" value="1"/>
</dbReference>
<keyword evidence="12 16" id="KW-0508">mRNA splicing</keyword>
<evidence type="ECO:0000256" key="18">
    <source>
        <dbReference type="SAM" id="MobiDB-lite"/>
    </source>
</evidence>
<evidence type="ECO:0000256" key="6">
    <source>
        <dbReference type="ARBA" id="ARBA00022679"/>
    </source>
</evidence>
<dbReference type="PANTHER" id="PTHR43995">
    <property type="entry name" value="PRE-MRNA-PROCESSING FACTOR 19"/>
    <property type="match status" value="1"/>
</dbReference>
<keyword evidence="8" id="KW-0677">Repeat</keyword>
<evidence type="ECO:0000256" key="10">
    <source>
        <dbReference type="ARBA" id="ARBA00022786"/>
    </source>
</evidence>
<evidence type="ECO:0000256" key="14">
    <source>
        <dbReference type="ARBA" id="ARBA00023242"/>
    </source>
</evidence>
<keyword evidence="9 16" id="KW-0227">DNA damage</keyword>
<dbReference type="Gene3D" id="3.30.40.10">
    <property type="entry name" value="Zinc/RING finger domain, C3HC4 (zinc finger)"/>
    <property type="match status" value="1"/>
</dbReference>
<dbReference type="Proteomes" id="UP000294847">
    <property type="component" value="Chromosome 4"/>
</dbReference>